<dbReference type="GO" id="GO:0006633">
    <property type="term" value="P:fatty acid biosynthetic process"/>
    <property type="evidence" value="ECO:0007669"/>
    <property type="project" value="TreeGrafter"/>
</dbReference>
<dbReference type="AlphaFoldDB" id="A0A8B6X6E7"/>
<evidence type="ECO:0000256" key="2">
    <source>
        <dbReference type="ARBA" id="ARBA00008467"/>
    </source>
</evidence>
<accession>A0A8B6X6E7</accession>
<dbReference type="GO" id="GO:0004315">
    <property type="term" value="F:3-oxoacyl-[acyl-carrier-protein] synthase activity"/>
    <property type="evidence" value="ECO:0007669"/>
    <property type="project" value="TreeGrafter"/>
</dbReference>
<dbReference type="PROSITE" id="PS52004">
    <property type="entry name" value="KS3_2"/>
    <property type="match status" value="1"/>
</dbReference>
<organism evidence="6 7">
    <name type="scientific">Derxia gummosa DSM 723</name>
    <dbReference type="NCBI Taxonomy" id="1121388"/>
    <lineage>
        <taxon>Bacteria</taxon>
        <taxon>Pseudomonadati</taxon>
        <taxon>Pseudomonadota</taxon>
        <taxon>Betaproteobacteria</taxon>
        <taxon>Burkholderiales</taxon>
        <taxon>Alcaligenaceae</taxon>
        <taxon>Derxia</taxon>
    </lineage>
</organism>
<evidence type="ECO:0000256" key="1">
    <source>
        <dbReference type="ARBA" id="ARBA00005194"/>
    </source>
</evidence>
<dbReference type="RefSeq" id="WP_028312638.1">
    <property type="nucleotide sequence ID" value="NZ_KI519499.1"/>
</dbReference>
<protein>
    <submittedName>
        <fullName evidence="7">Beta-ketoacyl synthase N-terminal-like domain-containing protein</fullName>
    </submittedName>
</protein>
<keyword evidence="6" id="KW-1185">Reference proteome</keyword>
<dbReference type="Pfam" id="PF02801">
    <property type="entry name" value="Ketoacyl-synt_C"/>
    <property type="match status" value="1"/>
</dbReference>
<reference evidence="7" key="1">
    <citation type="journal article" date="1998" name="EMBO J.">
        <title>Crystal structure of beta-ketoacyl-acyl carrier protein synthase II from E.coli reveals the molecular architecture of condensing enzymes.</title>
        <authorList>
            <person name="Huang W."/>
            <person name="Jia J."/>
            <person name="Edwards P."/>
            <person name="Dehesh K."/>
            <person name="Schneider G."/>
            <person name="Lindqvist Y."/>
        </authorList>
    </citation>
    <scope>NUCLEOTIDE SEQUENCE</scope>
</reference>
<dbReference type="PANTHER" id="PTHR11712">
    <property type="entry name" value="POLYKETIDE SYNTHASE-RELATED"/>
    <property type="match status" value="1"/>
</dbReference>
<proteinExistence type="inferred from homology"/>
<dbReference type="PANTHER" id="PTHR11712:SF336">
    <property type="entry name" value="3-OXOACYL-[ACYL-CARRIER-PROTEIN] SYNTHASE, MITOCHONDRIAL"/>
    <property type="match status" value="1"/>
</dbReference>
<feature type="domain" description="Ketosynthase family 3 (KS3)" evidence="5">
    <location>
        <begin position="1"/>
        <end position="393"/>
    </location>
</feature>
<evidence type="ECO:0000313" key="7">
    <source>
        <dbReference type="RefSeq" id="WP_028312638.1"/>
    </source>
</evidence>
<dbReference type="InterPro" id="IPR014030">
    <property type="entry name" value="Ketoacyl_synth_N"/>
</dbReference>
<evidence type="ECO:0000256" key="3">
    <source>
        <dbReference type="ARBA" id="ARBA00022679"/>
    </source>
</evidence>
<dbReference type="SUPFAM" id="SSF53901">
    <property type="entry name" value="Thiolase-like"/>
    <property type="match status" value="2"/>
</dbReference>
<dbReference type="InterPro" id="IPR020841">
    <property type="entry name" value="PKS_Beta-ketoAc_synthase_dom"/>
</dbReference>
<dbReference type="Proteomes" id="UP000675920">
    <property type="component" value="Unplaced"/>
</dbReference>
<dbReference type="InterPro" id="IPR016039">
    <property type="entry name" value="Thiolase-like"/>
</dbReference>
<name>A0A8B6X6E7_9BURK</name>
<evidence type="ECO:0000256" key="4">
    <source>
        <dbReference type="RuleBase" id="RU003694"/>
    </source>
</evidence>
<dbReference type="Pfam" id="PF00109">
    <property type="entry name" value="ketoacyl-synt"/>
    <property type="match status" value="1"/>
</dbReference>
<evidence type="ECO:0000313" key="6">
    <source>
        <dbReference type="Proteomes" id="UP000675920"/>
    </source>
</evidence>
<keyword evidence="3 4" id="KW-0808">Transferase</keyword>
<evidence type="ECO:0000259" key="5">
    <source>
        <dbReference type="PROSITE" id="PS52004"/>
    </source>
</evidence>
<reference evidence="7" key="2">
    <citation type="submission" date="2025-08" db="UniProtKB">
        <authorList>
            <consortium name="RefSeq"/>
        </authorList>
    </citation>
    <scope>IDENTIFICATION</scope>
</reference>
<dbReference type="Gene3D" id="3.40.47.10">
    <property type="match status" value="2"/>
</dbReference>
<sequence length="395" mass="40028">MDDSIVITGFGMVGALGSDSAAALAAMDAGQAATAVPREGSNVPAAAVQGFAATDYINRKKVRRMDAVNTYAIAAAQMALADAGVADEAHKRNCGVIVGTGFSGFASVVEHHKAYLAEGITGLTPIHFPNTVYNATAGMVAIELALDGPNSTLVGVDQSGEYALMYGWMLLRQGMCERVVVIGADDLPAPLLRGFAEMGLGRRDDDGALPFSRGAAGCLPSEGAGALVLETAAAAAARGARVLGRIEGIGQYAGADSVFGHGELGPAVRRSVSAALDRAGIAIGDIDWVSSAASGTPSLDQGEASAWAGLLDAERHELVALKGHLGEFASSGVLRLGLALRCMERGRLPARDAADALPEVAPLLARAGSRPARRVLHQGAGIGASAVSIVVGAPA</sequence>
<dbReference type="InterPro" id="IPR014031">
    <property type="entry name" value="Ketoacyl_synth_C"/>
</dbReference>
<dbReference type="InterPro" id="IPR000794">
    <property type="entry name" value="Beta-ketoacyl_synthase"/>
</dbReference>
<comment type="pathway">
    <text evidence="1">Lipid metabolism; fatty acid biosynthesis.</text>
</comment>
<comment type="similarity">
    <text evidence="2 4">Belongs to the thiolase-like superfamily. Beta-ketoacyl-ACP synthases family.</text>
</comment>